<name>A0A813P0D0_ADIRI</name>
<feature type="compositionally biased region" description="Basic and acidic residues" evidence="1">
    <location>
        <begin position="167"/>
        <end position="181"/>
    </location>
</feature>
<sequence>MNNAKEALAIDKLFNILPDLYRQSQARKKFRRFINEELAWRSQYELLNGLYCLDRIPYVIKEFNEKLYVLLEDGRYRFDRINPNLFTYDQTNLILRKVIDDEILDDPTLDQKFEFQFLQSDVKDRVEVISELVIGQISDPNVYLKNDGLNSFRDRKGQQTSSIPHPKNIDRSDSPHNESIEHQAQSDAYGFKHIRAYIDRFLAHYRRAIVLAHRSTNWTLLQNVAKSFYNSLEQLIQYLSTTTLKKIFSINALLSHSYQTMFIASELLLDMLYRTKPFYDNQNDKLRNTNSNRLNQWFTNLECSWTGTTFNFEQPQDRTILMDLRFIKKFILRALHSLYVAAKWEKLGTIAMRFNALSDHYFADLVSPLLIAAQTALLQQLRDRQNSTDQPHFKAAVATLGRPIHPDDFYTLRPEKLFQISNDMYESSVLPLSLDDRLDPKGFDFYAQTNHALELISIPLDVEFSRKLLRQGLEKTHYSSRSIIECRKMFAFYIFKQEQELAKDFLIFTPITENISQQEKQISGKKEATLTYQYRPLTPGESLEFSPLETNKIETPPSTRITKESVIETYQTLAKLLLGQNRRDLYCQIQSELGDLYFHCDKLLESKSVWCDVIDLLLESTDVITTWFKKDSLRNLISNRVQLIQKCGIWGCLLLAIVTSKLAKYHIHLNCDQHLQTCLLSAYFLRSIFFYTLPHSEHDLDYATLFIDHSVHVWPGVQLTSDEFRLNPSALMDALAYTSEALIRHDICLQVLPVIALYDVFALHCRNVQHTVQARLLRLRALIQLNLFHEAHQIIYILIDGHKLPHTQLPGHYRLSISEANSSKHYKPKYFDNTKSVISDHNIAVLEGLLTSKLSPTLSQLYRSHLTIEFHYLLSLFFIRLAARIPVIADLDLFQNSELKEMLNGPISRTYRRTAANVGDGTKVKSTVFPDESSRSFVHVKSYLIGTGKLFAEKCLNVLQQTDELSRDHPSNLESFEHQLLIDCLTILAECAHQCHLDQLAARYALESLKVLSTVGEDNIAEKKIANGSSKRKSSLPRASVSTRHPQKTLNALNILFNSRYSHNLNVYTWLKQRAYLCYIILQQINSLGKVKGIDEHTREELANVQVYIDDGFNESEQYQCESMQATFLLYKALNNLSELVNIKENIQRLNTACQLFQSALTQQNNLLSVEILMNRSLTQILLWEHHCVQDFNGTVTKLIEEKENDKLQSSILDFLVQMRERIQTTSSSHPRDWFSIPVIPLANLYSPLLLPLVFAKLRTATIIVDHAYRSLSEDLTMNNLFENAQTLFRQCLTLNQTLVERYVNIDCECLLHLARIGRLQKRISLTSTMTIPLRTVVKYLLDAIRLCYFSTNDGEFIQTCYFELAIVLLEYTRAPIDGARKLSVKSLPLAKSQDLSAPSKPQQVKLRASVAVSNNINTTEQQQQQKQQQQIKQAASVAVHAATQMAVNQKQRVQLPGLAEEFSETDEIHWPTYLAADIIGYFIFPERRRVFKSAAEKEVLTLAPHFEAKLLPEPFDTKLDRLNLAATQDLTWLHLLNYQNNVAKRLDNRQLLSLDCDAVGRSNLFFLHIFPRFVGVTQALQSLHHYSSQCMSIYPSDIYNDSVLQMTSSSTNNFPHRASVSSARTMRSVQSNANEINDENLEHCPNIHLQMVKKELSDEQLKTEFSLSWYSSNTIRVYTSQAHNQPQLPVFGFYTTGNDDLINVVSVPLEQLLYLHKKYLPLAQIAETDPKQISHNQIQSILRELFILLTGEQTVKIVDDDEALSKITPRLTDSNAYVELERFLNPKFGAQTNDVQLRDWFINTFKQSANTLLLTQD</sequence>
<dbReference type="PANTHER" id="PTHR33487:SF1">
    <property type="entry name" value="CILIA- AND FLAGELLA-ASSOCIATED PROTEIN 54"/>
    <property type="match status" value="1"/>
</dbReference>
<proteinExistence type="predicted"/>
<gene>
    <name evidence="3" type="ORF">EDS130_LOCUS11278</name>
    <name evidence="2" type="ORF">XAT740_LOCUS37</name>
</gene>
<feature type="region of interest" description="Disordered" evidence="1">
    <location>
        <begin position="153"/>
        <end position="182"/>
    </location>
</feature>
<evidence type="ECO:0000313" key="3">
    <source>
        <dbReference type="EMBL" id="CAF0930754.1"/>
    </source>
</evidence>
<evidence type="ECO:0000313" key="4">
    <source>
        <dbReference type="Proteomes" id="UP000663828"/>
    </source>
</evidence>
<dbReference type="EMBL" id="CAJNOJ010000041">
    <property type="protein sequence ID" value="CAF0930754.1"/>
    <property type="molecule type" value="Genomic_DNA"/>
</dbReference>
<dbReference type="EMBL" id="CAJNOR010000001">
    <property type="protein sequence ID" value="CAF0743480.1"/>
    <property type="molecule type" value="Genomic_DNA"/>
</dbReference>
<evidence type="ECO:0000256" key="1">
    <source>
        <dbReference type="SAM" id="MobiDB-lite"/>
    </source>
</evidence>
<dbReference type="Proteomes" id="UP000663852">
    <property type="component" value="Unassembled WGS sequence"/>
</dbReference>
<dbReference type="OrthoDB" id="10011078at2759"/>
<comment type="caution">
    <text evidence="2">The sequence shown here is derived from an EMBL/GenBank/DDBJ whole genome shotgun (WGS) entry which is preliminary data.</text>
</comment>
<dbReference type="PANTHER" id="PTHR33487">
    <property type="entry name" value="CILIA- AND FLAGELLA-ASSOCIATED PROTEIN 54"/>
    <property type="match status" value="1"/>
</dbReference>
<reference evidence="2" key="1">
    <citation type="submission" date="2021-02" db="EMBL/GenBank/DDBJ databases">
        <authorList>
            <person name="Nowell W R."/>
        </authorList>
    </citation>
    <scope>NUCLEOTIDE SEQUENCE</scope>
</reference>
<accession>A0A813P0D0</accession>
<evidence type="ECO:0000313" key="2">
    <source>
        <dbReference type="EMBL" id="CAF0743480.1"/>
    </source>
</evidence>
<keyword evidence="4" id="KW-1185">Reference proteome</keyword>
<protein>
    <submittedName>
        <fullName evidence="2">Uncharacterized protein</fullName>
    </submittedName>
</protein>
<organism evidence="2 4">
    <name type="scientific">Adineta ricciae</name>
    <name type="common">Rotifer</name>
    <dbReference type="NCBI Taxonomy" id="249248"/>
    <lineage>
        <taxon>Eukaryota</taxon>
        <taxon>Metazoa</taxon>
        <taxon>Spiralia</taxon>
        <taxon>Gnathifera</taxon>
        <taxon>Rotifera</taxon>
        <taxon>Eurotatoria</taxon>
        <taxon>Bdelloidea</taxon>
        <taxon>Adinetida</taxon>
        <taxon>Adinetidae</taxon>
        <taxon>Adineta</taxon>
    </lineage>
</organism>
<dbReference type="Proteomes" id="UP000663828">
    <property type="component" value="Unassembled WGS sequence"/>
</dbReference>
<dbReference type="GO" id="GO:0060271">
    <property type="term" value="P:cilium assembly"/>
    <property type="evidence" value="ECO:0007669"/>
    <property type="project" value="TreeGrafter"/>
</dbReference>